<evidence type="ECO:0000313" key="8">
    <source>
        <dbReference type="Proteomes" id="UP001298753"/>
    </source>
</evidence>
<reference evidence="7 8" key="1">
    <citation type="submission" date="2021-10" db="EMBL/GenBank/DDBJ databases">
        <title>Anaerobic single-cell dispensing facilitates the cultivation of human gut bacteria.</title>
        <authorList>
            <person name="Afrizal A."/>
        </authorList>
    </citation>
    <scope>NUCLEOTIDE SEQUENCE [LARGE SCALE GENOMIC DNA]</scope>
    <source>
        <strain evidence="7 8">CLA-AA-H270</strain>
    </source>
</reference>
<accession>A0AAW4VXT0</accession>
<protein>
    <submittedName>
        <fullName evidence="7">ATP synthase subunit I</fullName>
    </submittedName>
</protein>
<dbReference type="GO" id="GO:0005886">
    <property type="term" value="C:plasma membrane"/>
    <property type="evidence" value="ECO:0007669"/>
    <property type="project" value="UniProtKB-SubCell"/>
</dbReference>
<sequence>MHIVYEETKRMLRGMLPLALVTFGVFALCGQGIARSGASVLLGTAFALLLFYMIGRSTVRATAFPPAQGIRITRCGYVVRYMLTAVFVIAAIKLPYLNAAAAVIPLFFTKALLLWRHAVQRKGG</sequence>
<evidence type="ECO:0000256" key="6">
    <source>
        <dbReference type="SAM" id="Phobius"/>
    </source>
</evidence>
<evidence type="ECO:0000256" key="1">
    <source>
        <dbReference type="ARBA" id="ARBA00004651"/>
    </source>
</evidence>
<dbReference type="RefSeq" id="WP_227599871.1">
    <property type="nucleotide sequence ID" value="NZ_JAJEPX010000001.1"/>
</dbReference>
<comment type="caution">
    <text evidence="7">The sequence shown here is derived from an EMBL/GenBank/DDBJ whole genome shotgun (WGS) entry which is preliminary data.</text>
</comment>
<name>A0AAW4VXT0_9FIRM</name>
<dbReference type="EMBL" id="JAJEPX010000001">
    <property type="protein sequence ID" value="MCC2175536.1"/>
    <property type="molecule type" value="Genomic_DNA"/>
</dbReference>
<keyword evidence="4 6" id="KW-1133">Transmembrane helix</keyword>
<feature type="transmembrane region" description="Helical" evidence="6">
    <location>
        <begin position="98"/>
        <end position="115"/>
    </location>
</feature>
<keyword evidence="5 6" id="KW-0472">Membrane</keyword>
<dbReference type="Pfam" id="PF03899">
    <property type="entry name" value="ATP-synt_I"/>
    <property type="match status" value="1"/>
</dbReference>
<gene>
    <name evidence="7" type="ORF">LKD22_00060</name>
</gene>
<keyword evidence="8" id="KW-1185">Reference proteome</keyword>
<evidence type="ECO:0000256" key="5">
    <source>
        <dbReference type="ARBA" id="ARBA00023136"/>
    </source>
</evidence>
<keyword evidence="2" id="KW-1003">Cell membrane</keyword>
<organism evidence="7 8">
    <name type="scientific">Agathobaculum butyriciproducens</name>
    <dbReference type="NCBI Taxonomy" id="1628085"/>
    <lineage>
        <taxon>Bacteria</taxon>
        <taxon>Bacillati</taxon>
        <taxon>Bacillota</taxon>
        <taxon>Clostridia</taxon>
        <taxon>Eubacteriales</taxon>
        <taxon>Butyricicoccaceae</taxon>
        <taxon>Agathobaculum</taxon>
    </lineage>
</organism>
<evidence type="ECO:0000256" key="2">
    <source>
        <dbReference type="ARBA" id="ARBA00022475"/>
    </source>
</evidence>
<feature type="transmembrane region" description="Helical" evidence="6">
    <location>
        <begin position="39"/>
        <end position="55"/>
    </location>
</feature>
<dbReference type="AlphaFoldDB" id="A0AAW4VXT0"/>
<dbReference type="InterPro" id="IPR005598">
    <property type="entry name" value="ATP_synth_I"/>
</dbReference>
<feature type="transmembrane region" description="Helical" evidence="6">
    <location>
        <begin position="75"/>
        <end position="92"/>
    </location>
</feature>
<evidence type="ECO:0000313" key="7">
    <source>
        <dbReference type="EMBL" id="MCC2175536.1"/>
    </source>
</evidence>
<evidence type="ECO:0000256" key="3">
    <source>
        <dbReference type="ARBA" id="ARBA00022692"/>
    </source>
</evidence>
<keyword evidence="3 6" id="KW-0812">Transmembrane</keyword>
<dbReference type="Proteomes" id="UP001298753">
    <property type="component" value="Unassembled WGS sequence"/>
</dbReference>
<proteinExistence type="predicted"/>
<comment type="subcellular location">
    <subcellularLocation>
        <location evidence="1">Cell membrane</location>
        <topology evidence="1">Multi-pass membrane protein</topology>
    </subcellularLocation>
</comment>
<dbReference type="GeneID" id="98659664"/>
<feature type="transmembrane region" description="Helical" evidence="6">
    <location>
        <begin position="12"/>
        <end position="33"/>
    </location>
</feature>
<evidence type="ECO:0000256" key="4">
    <source>
        <dbReference type="ARBA" id="ARBA00022989"/>
    </source>
</evidence>